<dbReference type="PRINTS" id="PR00081">
    <property type="entry name" value="GDHRDH"/>
</dbReference>
<reference evidence="3" key="1">
    <citation type="journal article" date="2022" name="Toxins">
        <title>Genomic Analysis of Sphingopyxis sp. USTB-05 for Biodegrading Cyanobacterial Hepatotoxins.</title>
        <authorList>
            <person name="Liu C."/>
            <person name="Xu Q."/>
            <person name="Zhao Z."/>
            <person name="Zhang H."/>
            <person name="Liu X."/>
            <person name="Yin C."/>
            <person name="Liu Y."/>
            <person name="Yan H."/>
        </authorList>
    </citation>
    <scope>NUCLEOTIDE SEQUENCE</scope>
    <source>
        <strain evidence="3">NBD5</strain>
    </source>
</reference>
<proteinExistence type="inferred from homology"/>
<evidence type="ECO:0000256" key="2">
    <source>
        <dbReference type="ARBA" id="ARBA00023002"/>
    </source>
</evidence>
<evidence type="ECO:0000313" key="3">
    <source>
        <dbReference type="EMBL" id="USI71956.1"/>
    </source>
</evidence>
<dbReference type="RefSeq" id="WP_252165765.1">
    <property type="nucleotide sequence ID" value="NZ_CP084930.1"/>
</dbReference>
<dbReference type="CDD" id="cd05233">
    <property type="entry name" value="SDR_c"/>
    <property type="match status" value="1"/>
</dbReference>
<dbReference type="InterPro" id="IPR002347">
    <property type="entry name" value="SDR_fam"/>
</dbReference>
<accession>A0ABY4X526</accession>
<name>A0ABY4X526_9SPHN</name>
<dbReference type="PANTHER" id="PTHR43639">
    <property type="entry name" value="OXIDOREDUCTASE, SHORT-CHAIN DEHYDROGENASE/REDUCTASE FAMILY (AFU_ORTHOLOGUE AFUA_5G02870)"/>
    <property type="match status" value="1"/>
</dbReference>
<dbReference type="Gene3D" id="3.40.50.720">
    <property type="entry name" value="NAD(P)-binding Rossmann-like Domain"/>
    <property type="match status" value="1"/>
</dbReference>
<dbReference type="Pfam" id="PF13561">
    <property type="entry name" value="adh_short_C2"/>
    <property type="match status" value="1"/>
</dbReference>
<sequence length="262" mass="27546">MSDISEAPGRAVYPSLAGKRVLITGGGSGIGEAFVEGFVAQGARVGFIDIAQDASQALAARLAPGAAFAPAFRPCDLRDIDALTAAIAELEAALGGPMEILVNNAANDDRHEVGAVTPAYWDDRLAVNLRHLFFAAQAVAPGMRAAGGGVILNLGSISWHLALPDIVLYQTAKAGIEGMTRALARDLGTDNIRVNTIVPGGIKTPRQDALWHDAEEEARILGTQCLKQRVLPADVAALALFLASDDARMCTGHHYFVDAGWR</sequence>
<comment type="similarity">
    <text evidence="1">Belongs to the short-chain dehydrogenases/reductases (SDR) family.</text>
</comment>
<keyword evidence="2" id="KW-0560">Oxidoreductase</keyword>
<keyword evidence="4" id="KW-1185">Reference proteome</keyword>
<organism evidence="3 4">
    <name type="scientific">Sphingomonas morindae</name>
    <dbReference type="NCBI Taxonomy" id="1541170"/>
    <lineage>
        <taxon>Bacteria</taxon>
        <taxon>Pseudomonadati</taxon>
        <taxon>Pseudomonadota</taxon>
        <taxon>Alphaproteobacteria</taxon>
        <taxon>Sphingomonadales</taxon>
        <taxon>Sphingomonadaceae</taxon>
        <taxon>Sphingomonas</taxon>
    </lineage>
</organism>
<dbReference type="SUPFAM" id="SSF51735">
    <property type="entry name" value="NAD(P)-binding Rossmann-fold domains"/>
    <property type="match status" value="1"/>
</dbReference>
<dbReference type="EMBL" id="CP084930">
    <property type="protein sequence ID" value="USI71956.1"/>
    <property type="molecule type" value="Genomic_DNA"/>
</dbReference>
<dbReference type="PRINTS" id="PR00080">
    <property type="entry name" value="SDRFAMILY"/>
</dbReference>
<evidence type="ECO:0000313" key="4">
    <source>
        <dbReference type="Proteomes" id="UP001056937"/>
    </source>
</evidence>
<dbReference type="PANTHER" id="PTHR43639:SF1">
    <property type="entry name" value="SHORT-CHAIN DEHYDROGENASE_REDUCTASE FAMILY PROTEIN"/>
    <property type="match status" value="1"/>
</dbReference>
<evidence type="ECO:0000256" key="1">
    <source>
        <dbReference type="ARBA" id="ARBA00006484"/>
    </source>
</evidence>
<protein>
    <submittedName>
        <fullName evidence="3">SDR family oxidoreductase</fullName>
    </submittedName>
</protein>
<dbReference type="Proteomes" id="UP001056937">
    <property type="component" value="Chromosome 1"/>
</dbReference>
<gene>
    <name evidence="3" type="ORF">LHA26_11590</name>
</gene>
<dbReference type="InterPro" id="IPR036291">
    <property type="entry name" value="NAD(P)-bd_dom_sf"/>
</dbReference>